<sequence length="100" mass="11755">MLRCYQDYTLFALSFFFSFVFCSLLRCTCLGGLSDVKLLMLYSSCDGIWIGLVWWLCLFKTALGLCKVFSRKEMAVNHLYPGISYRDVLIRIYTYYIHKT</sequence>
<proteinExistence type="predicted"/>
<keyword evidence="3" id="KW-1185">Reference proteome</keyword>
<gene>
    <name evidence="2" type="ORF">M441DRAFT_381261</name>
</gene>
<reference evidence="2 3" key="1">
    <citation type="submission" date="2016-07" db="EMBL/GenBank/DDBJ databases">
        <title>Multiple horizontal gene transfer events from other fungi enriched the ability of initially mycotrophic Trichoderma (Ascomycota) to feed on dead plant biomass.</title>
        <authorList>
            <consortium name="DOE Joint Genome Institute"/>
            <person name="Aerts A."/>
            <person name="Atanasova L."/>
            <person name="Chenthamara K."/>
            <person name="Zhang J."/>
            <person name="Grujic M."/>
            <person name="Henrissat B."/>
            <person name="Kuo A."/>
            <person name="Salamov A."/>
            <person name="Lipzen A."/>
            <person name="Labutti K."/>
            <person name="Barry K."/>
            <person name="Miao Y."/>
            <person name="Rahimi M.J."/>
            <person name="Shen Q."/>
            <person name="Grigoriev I.V."/>
            <person name="Kubicek C.P."/>
            <person name="Druzhinina I.S."/>
        </authorList>
    </citation>
    <scope>NUCLEOTIDE SEQUENCE [LARGE SCALE GENOMIC DNA]</scope>
    <source>
        <strain evidence="2 3">CBS 433.97</strain>
    </source>
</reference>
<evidence type="ECO:0000256" key="1">
    <source>
        <dbReference type="SAM" id="Phobius"/>
    </source>
</evidence>
<evidence type="ECO:0000313" key="3">
    <source>
        <dbReference type="Proteomes" id="UP000240493"/>
    </source>
</evidence>
<protein>
    <submittedName>
        <fullName evidence="2">Uncharacterized protein</fullName>
    </submittedName>
</protein>
<dbReference type="Proteomes" id="UP000240493">
    <property type="component" value="Unassembled WGS sequence"/>
</dbReference>
<dbReference type="AlphaFoldDB" id="A0A2T3ZB43"/>
<dbReference type="EMBL" id="KZ679260">
    <property type="protein sequence ID" value="PTB42031.1"/>
    <property type="molecule type" value="Genomic_DNA"/>
</dbReference>
<feature type="transmembrane region" description="Helical" evidence="1">
    <location>
        <begin position="47"/>
        <end position="66"/>
    </location>
</feature>
<name>A0A2T3ZB43_TRIA4</name>
<keyword evidence="1" id="KW-0812">Transmembrane</keyword>
<accession>A0A2T3ZB43</accession>
<evidence type="ECO:0000313" key="2">
    <source>
        <dbReference type="EMBL" id="PTB42031.1"/>
    </source>
</evidence>
<keyword evidence="1" id="KW-1133">Transmembrane helix</keyword>
<keyword evidence="1" id="KW-0472">Membrane</keyword>
<organism evidence="2 3">
    <name type="scientific">Trichoderma asperellum (strain ATCC 204424 / CBS 433.97 / NBRC 101777)</name>
    <dbReference type="NCBI Taxonomy" id="1042311"/>
    <lineage>
        <taxon>Eukaryota</taxon>
        <taxon>Fungi</taxon>
        <taxon>Dikarya</taxon>
        <taxon>Ascomycota</taxon>
        <taxon>Pezizomycotina</taxon>
        <taxon>Sordariomycetes</taxon>
        <taxon>Hypocreomycetidae</taxon>
        <taxon>Hypocreales</taxon>
        <taxon>Hypocreaceae</taxon>
        <taxon>Trichoderma</taxon>
    </lineage>
</organism>